<keyword evidence="1 7" id="KW-0853">WD repeat</keyword>
<dbReference type="SUPFAM" id="SSF69322">
    <property type="entry name" value="Tricorn protease domain 2"/>
    <property type="match status" value="1"/>
</dbReference>
<reference evidence="11 12" key="1">
    <citation type="submission" date="2019-02" db="EMBL/GenBank/DDBJ databases">
        <title>Deep-cultivation of Planctomycetes and their phenomic and genomic characterization uncovers novel biology.</title>
        <authorList>
            <person name="Wiegand S."/>
            <person name="Jogler M."/>
            <person name="Boedeker C."/>
            <person name="Pinto D."/>
            <person name="Vollmers J."/>
            <person name="Rivas-Marin E."/>
            <person name="Kohn T."/>
            <person name="Peeters S.H."/>
            <person name="Heuer A."/>
            <person name="Rast P."/>
            <person name="Oberbeckmann S."/>
            <person name="Bunk B."/>
            <person name="Jeske O."/>
            <person name="Meyerdierks A."/>
            <person name="Storesund J.E."/>
            <person name="Kallscheuer N."/>
            <person name="Luecker S."/>
            <person name="Lage O.M."/>
            <person name="Pohl T."/>
            <person name="Merkel B.J."/>
            <person name="Hornburger P."/>
            <person name="Mueller R.-W."/>
            <person name="Bruemmer F."/>
            <person name="Labrenz M."/>
            <person name="Spormann A.M."/>
            <person name="Op den Camp H."/>
            <person name="Overmann J."/>
            <person name="Amann R."/>
            <person name="Jetten M.S.M."/>
            <person name="Mascher T."/>
            <person name="Medema M.H."/>
            <person name="Devos D.P."/>
            <person name="Kaster A.-K."/>
            <person name="Ovreas L."/>
            <person name="Rohde M."/>
            <person name="Galperin M.Y."/>
            <person name="Jogler C."/>
        </authorList>
    </citation>
    <scope>NUCLEOTIDE SEQUENCE [LARGE SCALE GENOMIC DNA]</scope>
    <source>
        <strain evidence="11 12">ElP</strain>
    </source>
</reference>
<dbReference type="GO" id="GO:0004674">
    <property type="term" value="F:protein serine/threonine kinase activity"/>
    <property type="evidence" value="ECO:0007669"/>
    <property type="project" value="UniProtKB-EC"/>
</dbReference>
<dbReference type="KEGG" id="tpla:ElP_56110"/>
<protein>
    <submittedName>
        <fullName evidence="11">Serine/threonine-protein kinase pkn5</fullName>
        <ecNumber evidence="11">2.7.11.1</ecNumber>
    </submittedName>
</protein>
<dbReference type="Gene3D" id="3.30.200.20">
    <property type="entry name" value="Phosphorylase Kinase, domain 1"/>
    <property type="match status" value="1"/>
</dbReference>
<dbReference type="PROSITE" id="PS00107">
    <property type="entry name" value="PROTEIN_KINASE_ATP"/>
    <property type="match status" value="1"/>
</dbReference>
<dbReference type="PROSITE" id="PS00678">
    <property type="entry name" value="WD_REPEATS_1"/>
    <property type="match status" value="1"/>
</dbReference>
<dbReference type="InterPro" id="IPR019775">
    <property type="entry name" value="WD40_repeat_CS"/>
</dbReference>
<evidence type="ECO:0000259" key="10">
    <source>
        <dbReference type="PROSITE" id="PS50011"/>
    </source>
</evidence>
<dbReference type="RefSeq" id="WP_145275671.1">
    <property type="nucleotide sequence ID" value="NZ_CP036426.1"/>
</dbReference>
<dbReference type="PROSITE" id="PS00108">
    <property type="entry name" value="PROTEIN_KINASE_ST"/>
    <property type="match status" value="1"/>
</dbReference>
<evidence type="ECO:0000256" key="7">
    <source>
        <dbReference type="PROSITE-ProRule" id="PRU00221"/>
    </source>
</evidence>
<dbReference type="PANTHER" id="PTHR43289:SF34">
    <property type="entry name" value="SERINE_THREONINE-PROTEIN KINASE YBDM-RELATED"/>
    <property type="match status" value="1"/>
</dbReference>
<dbReference type="InterPro" id="IPR017441">
    <property type="entry name" value="Protein_kinase_ATP_BS"/>
</dbReference>
<dbReference type="PANTHER" id="PTHR43289">
    <property type="entry name" value="MITOGEN-ACTIVATED PROTEIN KINASE KINASE KINASE 20-RELATED"/>
    <property type="match status" value="1"/>
</dbReference>
<dbReference type="EC" id="2.7.11.1" evidence="11"/>
<feature type="region of interest" description="Disordered" evidence="9">
    <location>
        <begin position="943"/>
        <end position="972"/>
    </location>
</feature>
<evidence type="ECO:0000256" key="6">
    <source>
        <dbReference type="ARBA" id="ARBA00022840"/>
    </source>
</evidence>
<organism evidence="11 12">
    <name type="scientific">Tautonia plasticadhaerens</name>
    <dbReference type="NCBI Taxonomy" id="2527974"/>
    <lineage>
        <taxon>Bacteria</taxon>
        <taxon>Pseudomonadati</taxon>
        <taxon>Planctomycetota</taxon>
        <taxon>Planctomycetia</taxon>
        <taxon>Isosphaerales</taxon>
        <taxon>Isosphaeraceae</taxon>
        <taxon>Tautonia</taxon>
    </lineage>
</organism>
<dbReference type="Gene3D" id="2.130.10.10">
    <property type="entry name" value="YVTN repeat-like/Quinoprotein amine dehydrogenase"/>
    <property type="match status" value="3"/>
</dbReference>
<sequence length="1570" mass="169542">MSDETSDRDPFEVVAASFLARYRAGERPSIEDLAARHPELAGPIRRLLPALVRVEQDLSVDVDVHDAAPAARGVIEGRAWRLGDYWILGEIGRGGMGVVYEAEQVSLGRRVALKVLPHRVAHDPRALERFRREAKAAARLHHTNIVPVFEVGREGDFAFYAMQLIRGQGLDQVIDELVRLRAPDYESGGPGPSGTEAPATAGPLERTSGGVAVSLLGGRPPNEGLGSPTVLTGTEPLDSITPSGLTPTVTIGDRPPAPLAPGVSNSAVLPGGTQVSEVDTSGRRQPFFRSVARIGRQAAHGLAHAHAGGIVHRDIKPSNLLLDTQGVVWIADFGLARDEDDGLTATGDLLGTLRYLAPERFRGEGDARADISALGLTLYELLTLRPAYASADRLRLIEQIKNEEPDRPRSLDGRIPRDLETIVLKAIEKAPERRYSSADAMAEDLRRFLDDDPIQARRASAADRYARWARHHPGIAVLGAVLTAVLVLSTAVSLVVAGHMADLADDRRLAADAERAARQDAVRTAKAEIAAHADADRDREAEKWARNAAALQAAELLLDRGIEDARAGEPARALHLFVRALKAIPADDPQAAPLGHAIRANLAAWAETLPGLEQIWPDRFHSAEIAYSPDGEWLAVAARKDEIWCVRTDTGRPVGPPIQLLVRDNAAMEFAADGRSLWVASPDRADFVDGWTLHRLVPVSGRPVQPPIPTTGPVNRLAVTPDGRHFVGLVWGLRPDDRGGVADADRTRLWRTAAVVAWEAASGRVVVDAVSDRETANRWPDAYLALSPDGNSAILWVQRAAKRFEQIRFAVVGDEPPVHQELPEVGDGAPWIFHFENLMRTALVIKDDQLHRWSATTPEVLGPGIPTPFRSMFYGRSADGRSVTSQVDGRFHDTGTWPPRPSGVRFNHPGWQRSDNAWWEQSPGGRFAASWVGIGEGGGRLWRLPRPHSRPALSPAESARRPGRTAAYSDAEFDPSGAGAILWPYLPEHWTQVAENTHDLRLVDATTGAARVTSIHHSALIRQAVFAPDGRHFASASFDGTAQVWEAATGRPAGPPLPHGNYVASVAFSPGGQTLAAGDYGPNGLVKFWDWRAGKEVRPPLQHDDIVLGVAFSPDGRYLAVVEAPDWSKSPEFLVWEVASGSVAVRVPYPAPSHFLRETPRFRSDDRAVALRDVGGVLRLWEVPSGHFLGERPLDGDGKTRFSPDGRMVAASANLGVRLLDGGTLAPLPAGWLSHPDPIRDLAFSPDGASLLTAHENGSAQLWDVAARKPIGPPAVLIGPILAVSFTPDGKTCVGVAADGTVRRWPVPAPFAEPDLDRLSDRVALMTGQRMDDNQGLDTVPADEWQSLRARLVGEGSTALVPSRPDADWHDATADDAEQDGDAFGAEWHLDRLAAQRPVDWTIPARRGRVLAAAGRRDEADAAYAAVRGLAPSPQVLSDWLRVTAVDEEMAGRGEAALWNPDRAIALTPEDWTLYVLRAGRTSPSRAVAEFDEAIRRGAEPGIIAQAADQAADSGDWGRSAALFGGAGRGPGLPTMVRYRQWLACLKAVDAAGYRSECDGVAQGHRTMNF</sequence>
<dbReference type="SUPFAM" id="SSF56112">
    <property type="entry name" value="Protein kinase-like (PK-like)"/>
    <property type="match status" value="1"/>
</dbReference>
<dbReference type="PROSITE" id="PS50082">
    <property type="entry name" value="WD_REPEATS_2"/>
    <property type="match status" value="2"/>
</dbReference>
<evidence type="ECO:0000313" key="12">
    <source>
        <dbReference type="Proteomes" id="UP000317835"/>
    </source>
</evidence>
<feature type="binding site" evidence="8">
    <location>
        <position position="114"/>
    </location>
    <ligand>
        <name>ATP</name>
        <dbReference type="ChEBI" id="CHEBI:30616"/>
    </ligand>
</feature>
<dbReference type="InterPro" id="IPR000719">
    <property type="entry name" value="Prot_kinase_dom"/>
</dbReference>
<dbReference type="CDD" id="cd14014">
    <property type="entry name" value="STKc_PknB_like"/>
    <property type="match status" value="1"/>
</dbReference>
<dbReference type="SMART" id="SM00220">
    <property type="entry name" value="S_TKc"/>
    <property type="match status" value="1"/>
</dbReference>
<feature type="repeat" description="WD" evidence="7">
    <location>
        <begin position="1014"/>
        <end position="1055"/>
    </location>
</feature>
<accession>A0A518HA01</accession>
<evidence type="ECO:0000256" key="5">
    <source>
        <dbReference type="ARBA" id="ARBA00022777"/>
    </source>
</evidence>
<dbReference type="InterPro" id="IPR001680">
    <property type="entry name" value="WD40_rpt"/>
</dbReference>
<evidence type="ECO:0000256" key="4">
    <source>
        <dbReference type="ARBA" id="ARBA00022741"/>
    </source>
</evidence>
<dbReference type="SUPFAM" id="SSF63829">
    <property type="entry name" value="Calcium-dependent phosphotriesterase"/>
    <property type="match status" value="1"/>
</dbReference>
<evidence type="ECO:0000256" key="1">
    <source>
        <dbReference type="ARBA" id="ARBA00022574"/>
    </source>
</evidence>
<dbReference type="Pfam" id="PF00069">
    <property type="entry name" value="Pkinase"/>
    <property type="match status" value="2"/>
</dbReference>
<dbReference type="PROSITE" id="PS50011">
    <property type="entry name" value="PROTEIN_KINASE_DOM"/>
    <property type="match status" value="1"/>
</dbReference>
<proteinExistence type="predicted"/>
<dbReference type="Gene3D" id="1.10.510.10">
    <property type="entry name" value="Transferase(Phosphotransferase) domain 1"/>
    <property type="match status" value="1"/>
</dbReference>
<keyword evidence="2 11" id="KW-0808">Transferase</keyword>
<keyword evidence="3" id="KW-0677">Repeat</keyword>
<feature type="repeat" description="WD" evidence="7">
    <location>
        <begin position="1232"/>
        <end position="1273"/>
    </location>
</feature>
<dbReference type="SMART" id="SM00320">
    <property type="entry name" value="WD40"/>
    <property type="match status" value="5"/>
</dbReference>
<keyword evidence="12" id="KW-1185">Reference proteome</keyword>
<dbReference type="GO" id="GO:0005524">
    <property type="term" value="F:ATP binding"/>
    <property type="evidence" value="ECO:0007669"/>
    <property type="project" value="UniProtKB-UniRule"/>
</dbReference>
<name>A0A518HA01_9BACT</name>
<dbReference type="EMBL" id="CP036426">
    <property type="protein sequence ID" value="QDV37669.1"/>
    <property type="molecule type" value="Genomic_DNA"/>
</dbReference>
<evidence type="ECO:0000256" key="9">
    <source>
        <dbReference type="SAM" id="MobiDB-lite"/>
    </source>
</evidence>
<feature type="domain" description="Protein kinase" evidence="10">
    <location>
        <begin position="85"/>
        <end position="449"/>
    </location>
</feature>
<keyword evidence="5 11" id="KW-0418">Kinase</keyword>
<dbReference type="SUPFAM" id="SSF48452">
    <property type="entry name" value="TPR-like"/>
    <property type="match status" value="1"/>
</dbReference>
<dbReference type="Pfam" id="PF00400">
    <property type="entry name" value="WD40"/>
    <property type="match status" value="4"/>
</dbReference>
<evidence type="ECO:0000256" key="8">
    <source>
        <dbReference type="PROSITE-ProRule" id="PRU10141"/>
    </source>
</evidence>
<keyword evidence="6 8" id="KW-0067">ATP-binding</keyword>
<dbReference type="Proteomes" id="UP000317835">
    <property type="component" value="Chromosome"/>
</dbReference>
<evidence type="ECO:0000313" key="11">
    <source>
        <dbReference type="EMBL" id="QDV37669.1"/>
    </source>
</evidence>
<dbReference type="InterPro" id="IPR015943">
    <property type="entry name" value="WD40/YVTN_repeat-like_dom_sf"/>
</dbReference>
<dbReference type="InterPro" id="IPR011009">
    <property type="entry name" value="Kinase-like_dom_sf"/>
</dbReference>
<dbReference type="InterPro" id="IPR008271">
    <property type="entry name" value="Ser/Thr_kinase_AS"/>
</dbReference>
<dbReference type="InterPro" id="IPR011990">
    <property type="entry name" value="TPR-like_helical_dom_sf"/>
</dbReference>
<evidence type="ECO:0000256" key="2">
    <source>
        <dbReference type="ARBA" id="ARBA00022679"/>
    </source>
</evidence>
<gene>
    <name evidence="11" type="primary">pkn5_2</name>
    <name evidence="11" type="ORF">ElP_56110</name>
</gene>
<keyword evidence="4 8" id="KW-0547">Nucleotide-binding</keyword>
<feature type="region of interest" description="Disordered" evidence="9">
    <location>
        <begin position="184"/>
        <end position="206"/>
    </location>
</feature>
<dbReference type="OrthoDB" id="6111975at2"/>
<dbReference type="PROSITE" id="PS50294">
    <property type="entry name" value="WD_REPEATS_REGION"/>
    <property type="match status" value="2"/>
</dbReference>
<evidence type="ECO:0000256" key="3">
    <source>
        <dbReference type="ARBA" id="ARBA00022737"/>
    </source>
</evidence>